<dbReference type="RefSeq" id="WP_182385058.1">
    <property type="nucleotide sequence ID" value="NZ_CP059833.1"/>
</dbReference>
<dbReference type="EMBL" id="CP059833">
    <property type="protein sequence ID" value="QMV84249.1"/>
    <property type="molecule type" value="Genomic_DNA"/>
</dbReference>
<protein>
    <submittedName>
        <fullName evidence="7">Rieske (2Fe-2S) protein</fullName>
    </submittedName>
</protein>
<feature type="signal peptide" evidence="5">
    <location>
        <begin position="1"/>
        <end position="22"/>
    </location>
</feature>
<dbReference type="AlphaFoldDB" id="A0A7G5FCA8"/>
<evidence type="ECO:0000313" key="8">
    <source>
        <dbReference type="Proteomes" id="UP000515570"/>
    </source>
</evidence>
<dbReference type="GO" id="GO:0004497">
    <property type="term" value="F:monooxygenase activity"/>
    <property type="evidence" value="ECO:0007669"/>
    <property type="project" value="UniProtKB-ARBA"/>
</dbReference>
<evidence type="ECO:0000256" key="4">
    <source>
        <dbReference type="ARBA" id="ARBA00023014"/>
    </source>
</evidence>
<dbReference type="InterPro" id="IPR017941">
    <property type="entry name" value="Rieske_2Fe-2S"/>
</dbReference>
<dbReference type="PROSITE" id="PS51296">
    <property type="entry name" value="RIESKE"/>
    <property type="match status" value="1"/>
</dbReference>
<dbReference type="Gene3D" id="2.102.10.10">
    <property type="entry name" value="Rieske [2Fe-2S] iron-sulphur domain"/>
    <property type="match status" value="1"/>
</dbReference>
<dbReference type="GO" id="GO:0051537">
    <property type="term" value="F:2 iron, 2 sulfur cluster binding"/>
    <property type="evidence" value="ECO:0007669"/>
    <property type="project" value="UniProtKB-KW"/>
</dbReference>
<dbReference type="GO" id="GO:0046872">
    <property type="term" value="F:metal ion binding"/>
    <property type="evidence" value="ECO:0007669"/>
    <property type="project" value="UniProtKB-KW"/>
</dbReference>
<evidence type="ECO:0000256" key="3">
    <source>
        <dbReference type="ARBA" id="ARBA00023004"/>
    </source>
</evidence>
<keyword evidence="5" id="KW-0732">Signal</keyword>
<dbReference type="GO" id="GO:0016705">
    <property type="term" value="F:oxidoreductase activity, acting on paired donors, with incorporation or reduction of molecular oxygen"/>
    <property type="evidence" value="ECO:0007669"/>
    <property type="project" value="UniProtKB-ARBA"/>
</dbReference>
<keyword evidence="1" id="KW-0001">2Fe-2S</keyword>
<evidence type="ECO:0000256" key="5">
    <source>
        <dbReference type="SAM" id="SignalP"/>
    </source>
</evidence>
<dbReference type="Proteomes" id="UP000515570">
    <property type="component" value="Chromosome"/>
</dbReference>
<organism evidence="7 8">
    <name type="scientific">Corynebacterium hindlerae</name>
    <dbReference type="NCBI Taxonomy" id="699041"/>
    <lineage>
        <taxon>Bacteria</taxon>
        <taxon>Bacillati</taxon>
        <taxon>Actinomycetota</taxon>
        <taxon>Actinomycetes</taxon>
        <taxon>Mycobacteriales</taxon>
        <taxon>Corynebacteriaceae</taxon>
        <taxon>Corynebacterium</taxon>
    </lineage>
</organism>
<dbReference type="CDD" id="cd03467">
    <property type="entry name" value="Rieske"/>
    <property type="match status" value="1"/>
</dbReference>
<name>A0A7G5FCA8_9CORY</name>
<keyword evidence="8" id="KW-1185">Reference proteome</keyword>
<accession>A0A7G5FCA8</accession>
<proteinExistence type="predicted"/>
<keyword evidence="3" id="KW-0408">Iron</keyword>
<evidence type="ECO:0000256" key="2">
    <source>
        <dbReference type="ARBA" id="ARBA00022723"/>
    </source>
</evidence>
<feature type="domain" description="Rieske" evidence="6">
    <location>
        <begin position="36"/>
        <end position="126"/>
    </location>
</feature>
<reference evidence="7 8" key="1">
    <citation type="submission" date="2020-07" db="EMBL/GenBank/DDBJ databases">
        <title>non toxigenic Corynebacterium sp. nov from a clinical source.</title>
        <authorList>
            <person name="Bernier A.-M."/>
            <person name="Bernard K."/>
        </authorList>
    </citation>
    <scope>NUCLEOTIDE SEQUENCE [LARGE SCALE GENOMIC DNA]</scope>
    <source>
        <strain evidence="8">NML 93-0612</strain>
    </source>
</reference>
<evidence type="ECO:0000259" key="6">
    <source>
        <dbReference type="PROSITE" id="PS51296"/>
    </source>
</evidence>
<dbReference type="InterPro" id="IPR036922">
    <property type="entry name" value="Rieske_2Fe-2S_sf"/>
</dbReference>
<sequence length="128" mass="13754">MVCSRRLFLLGTATTLSGAALAACSALGEKPEPEHIATFDASEIPVGEAVSFGNFFVAQPREGLYKAYSSECTHQGGTVDTFENGKGRCREHNSTFDLETGEVTWGPAREPLKPASLENRGTTLYLNP</sequence>
<gene>
    <name evidence="7" type="ORF">HW450_07625</name>
</gene>
<dbReference type="Pfam" id="PF00355">
    <property type="entry name" value="Rieske"/>
    <property type="match status" value="1"/>
</dbReference>
<dbReference type="PROSITE" id="PS51257">
    <property type="entry name" value="PROKAR_LIPOPROTEIN"/>
    <property type="match status" value="1"/>
</dbReference>
<evidence type="ECO:0000313" key="7">
    <source>
        <dbReference type="EMBL" id="QMV84249.1"/>
    </source>
</evidence>
<feature type="chain" id="PRO_5028929472" evidence="5">
    <location>
        <begin position="23"/>
        <end position="128"/>
    </location>
</feature>
<dbReference type="SUPFAM" id="SSF50022">
    <property type="entry name" value="ISP domain"/>
    <property type="match status" value="1"/>
</dbReference>
<keyword evidence="2" id="KW-0479">Metal-binding</keyword>
<keyword evidence="4" id="KW-0411">Iron-sulfur</keyword>
<evidence type="ECO:0000256" key="1">
    <source>
        <dbReference type="ARBA" id="ARBA00022714"/>
    </source>
</evidence>